<protein>
    <recommendedName>
        <fullName evidence="5">Carboxylic ester hydrolase</fullName>
        <ecNumber evidence="5">3.1.1.-</ecNumber>
    </recommendedName>
</protein>
<dbReference type="PANTHER" id="PTHR33938">
    <property type="entry name" value="FERULOYL ESTERASE B-RELATED"/>
    <property type="match status" value="1"/>
</dbReference>
<organism evidence="6 7">
    <name type="scientific">Elasticomyces elasticus</name>
    <dbReference type="NCBI Taxonomy" id="574655"/>
    <lineage>
        <taxon>Eukaryota</taxon>
        <taxon>Fungi</taxon>
        <taxon>Dikarya</taxon>
        <taxon>Ascomycota</taxon>
        <taxon>Pezizomycotina</taxon>
        <taxon>Dothideomycetes</taxon>
        <taxon>Dothideomycetidae</taxon>
        <taxon>Mycosphaerellales</taxon>
        <taxon>Teratosphaeriaceae</taxon>
        <taxon>Elasticomyces</taxon>
    </lineage>
</organism>
<evidence type="ECO:0000256" key="5">
    <source>
        <dbReference type="RuleBase" id="RU361238"/>
    </source>
</evidence>
<comment type="caution">
    <text evidence="6">The sequence shown here is derived from an EMBL/GenBank/DDBJ whole genome shotgun (WGS) entry which is preliminary data.</text>
</comment>
<keyword evidence="3 5" id="KW-0378">Hydrolase</keyword>
<evidence type="ECO:0000313" key="7">
    <source>
        <dbReference type="Proteomes" id="UP001310594"/>
    </source>
</evidence>
<name>A0AAN7W192_9PEZI</name>
<reference evidence="6" key="1">
    <citation type="submission" date="2023-08" db="EMBL/GenBank/DDBJ databases">
        <title>Black Yeasts Isolated from many extreme environments.</title>
        <authorList>
            <person name="Coleine C."/>
            <person name="Stajich J.E."/>
            <person name="Selbmann L."/>
        </authorList>
    </citation>
    <scope>NUCLEOTIDE SEQUENCE</scope>
    <source>
        <strain evidence="6">CCFEE 5810</strain>
    </source>
</reference>
<dbReference type="EC" id="3.1.1.-" evidence="5"/>
<feature type="chain" id="PRO_5042668731" description="Carboxylic ester hydrolase" evidence="5">
    <location>
        <begin position="20"/>
        <end position="254"/>
    </location>
</feature>
<dbReference type="Proteomes" id="UP001310594">
    <property type="component" value="Unassembled WGS sequence"/>
</dbReference>
<keyword evidence="4" id="KW-1015">Disulfide bond</keyword>
<dbReference type="Pfam" id="PF07519">
    <property type="entry name" value="Tannase"/>
    <property type="match status" value="1"/>
</dbReference>
<sequence>MRLHSHAFPALVAATGASAAAPSTVCTSSYVTDSLPSIVGIEFGSVSADPVYNYSVAAGNSYPSVSGRNFCNISVAYSHTLKNDSVRARFQSETKPSLANATLKVNVYYYLPAPSQWSSRFLATGGGGYQINSGLSGLEGGLVYNAAAGLTDGGFGSLTTSLTDVLIPANGTMNSDALINLAYLSIHEMTEIGTGIATNFYTNTSKVYTYYQGCSEGGREGWSQVQRYGTQYDGAVIGAPAFRQAFQQPNHIWP</sequence>
<keyword evidence="1" id="KW-0719">Serine esterase</keyword>
<comment type="similarity">
    <text evidence="5">Belongs to the tannase family.</text>
</comment>
<evidence type="ECO:0000256" key="2">
    <source>
        <dbReference type="ARBA" id="ARBA00022729"/>
    </source>
</evidence>
<dbReference type="AlphaFoldDB" id="A0AAN7W192"/>
<evidence type="ECO:0000256" key="4">
    <source>
        <dbReference type="ARBA" id="ARBA00023157"/>
    </source>
</evidence>
<evidence type="ECO:0000313" key="6">
    <source>
        <dbReference type="EMBL" id="KAK5697887.1"/>
    </source>
</evidence>
<gene>
    <name evidence="6" type="ORF">LTR97_006846</name>
</gene>
<dbReference type="EMBL" id="JAVRQU010000010">
    <property type="protein sequence ID" value="KAK5697887.1"/>
    <property type="molecule type" value="Genomic_DNA"/>
</dbReference>
<accession>A0AAN7W192</accession>
<dbReference type="GO" id="GO:0052689">
    <property type="term" value="F:carboxylic ester hydrolase activity"/>
    <property type="evidence" value="ECO:0007669"/>
    <property type="project" value="UniProtKB-KW"/>
</dbReference>
<keyword evidence="2 5" id="KW-0732">Signal</keyword>
<proteinExistence type="inferred from homology"/>
<evidence type="ECO:0000256" key="3">
    <source>
        <dbReference type="ARBA" id="ARBA00022801"/>
    </source>
</evidence>
<evidence type="ECO:0000256" key="1">
    <source>
        <dbReference type="ARBA" id="ARBA00022487"/>
    </source>
</evidence>
<dbReference type="InterPro" id="IPR011118">
    <property type="entry name" value="Tannase/feruloyl_esterase"/>
</dbReference>
<feature type="signal peptide" evidence="5">
    <location>
        <begin position="1"/>
        <end position="19"/>
    </location>
</feature>
<dbReference type="PANTHER" id="PTHR33938:SF16">
    <property type="entry name" value="CARBOXYLIC ESTER HYDROLASE"/>
    <property type="match status" value="1"/>
</dbReference>